<feature type="non-terminal residue" evidence="2">
    <location>
        <position position="70"/>
    </location>
</feature>
<name>A0A6J4PPF9_9ACTN</name>
<organism evidence="2">
    <name type="scientific">uncultured Rubrobacteraceae bacterium</name>
    <dbReference type="NCBI Taxonomy" id="349277"/>
    <lineage>
        <taxon>Bacteria</taxon>
        <taxon>Bacillati</taxon>
        <taxon>Actinomycetota</taxon>
        <taxon>Rubrobacteria</taxon>
        <taxon>Rubrobacterales</taxon>
        <taxon>Rubrobacteraceae</taxon>
        <taxon>environmental samples</taxon>
    </lineage>
</organism>
<evidence type="ECO:0000256" key="1">
    <source>
        <dbReference type="SAM" id="MobiDB-lite"/>
    </source>
</evidence>
<feature type="compositionally biased region" description="Basic and acidic residues" evidence="1">
    <location>
        <begin position="46"/>
        <end position="70"/>
    </location>
</feature>
<dbReference type="EMBL" id="CADCUW010000307">
    <property type="protein sequence ID" value="CAA9419946.1"/>
    <property type="molecule type" value="Genomic_DNA"/>
</dbReference>
<protein>
    <submittedName>
        <fullName evidence="2">Uncharacterized protein</fullName>
    </submittedName>
</protein>
<sequence length="70" mass="7801">GEPGRHPRPLPALRPHLRTRRQGPVLRNLRLRPGDDAPPDPGPTGEGRRVPRSREPRDAHSLEADEHTGL</sequence>
<gene>
    <name evidence="2" type="ORF">AVDCRST_MAG01-01-2194</name>
</gene>
<dbReference type="AlphaFoldDB" id="A0A6J4PPF9"/>
<accession>A0A6J4PPF9</accession>
<evidence type="ECO:0000313" key="2">
    <source>
        <dbReference type="EMBL" id="CAA9419946.1"/>
    </source>
</evidence>
<feature type="region of interest" description="Disordered" evidence="1">
    <location>
        <begin position="1"/>
        <end position="70"/>
    </location>
</feature>
<reference evidence="2" key="1">
    <citation type="submission" date="2020-02" db="EMBL/GenBank/DDBJ databases">
        <authorList>
            <person name="Meier V. D."/>
        </authorList>
    </citation>
    <scope>NUCLEOTIDE SEQUENCE</scope>
    <source>
        <strain evidence="2">AVDCRST_MAG01</strain>
    </source>
</reference>
<proteinExistence type="predicted"/>
<feature type="non-terminal residue" evidence="2">
    <location>
        <position position="1"/>
    </location>
</feature>